<feature type="compositionally biased region" description="Polar residues" evidence="1">
    <location>
        <begin position="167"/>
        <end position="182"/>
    </location>
</feature>
<evidence type="ECO:0000313" key="2">
    <source>
        <dbReference type="EMBL" id="KAK6588923.1"/>
    </source>
</evidence>
<evidence type="ECO:0000313" key="3">
    <source>
        <dbReference type="Proteomes" id="UP001311799"/>
    </source>
</evidence>
<evidence type="ECO:0000256" key="1">
    <source>
        <dbReference type="SAM" id="MobiDB-lite"/>
    </source>
</evidence>
<comment type="caution">
    <text evidence="2">The sequence shown here is derived from an EMBL/GenBank/DDBJ whole genome shotgun (WGS) entry which is preliminary data.</text>
</comment>
<feature type="region of interest" description="Disordered" evidence="1">
    <location>
        <begin position="159"/>
        <end position="183"/>
    </location>
</feature>
<name>A0AAV9XVZ8_9CRYT</name>
<gene>
    <name evidence="2" type="ORF">RS030_283702</name>
</gene>
<protein>
    <submittedName>
        <fullName evidence="2">Uncharacterized protein</fullName>
    </submittedName>
</protein>
<accession>A0AAV9XVZ8</accession>
<proteinExistence type="predicted"/>
<dbReference type="Proteomes" id="UP001311799">
    <property type="component" value="Unassembled WGS sequence"/>
</dbReference>
<dbReference type="EMBL" id="JAWDEY010000020">
    <property type="protein sequence ID" value="KAK6588923.1"/>
    <property type="molecule type" value="Genomic_DNA"/>
</dbReference>
<organism evidence="2 3">
    <name type="scientific">Cryptosporidium xiaoi</name>
    <dbReference type="NCBI Taxonomy" id="659607"/>
    <lineage>
        <taxon>Eukaryota</taxon>
        <taxon>Sar</taxon>
        <taxon>Alveolata</taxon>
        <taxon>Apicomplexa</taxon>
        <taxon>Conoidasida</taxon>
        <taxon>Coccidia</taxon>
        <taxon>Eucoccidiorida</taxon>
        <taxon>Eimeriorina</taxon>
        <taxon>Cryptosporidiidae</taxon>
        <taxon>Cryptosporidium</taxon>
    </lineage>
</organism>
<reference evidence="2 3" key="1">
    <citation type="submission" date="2023-10" db="EMBL/GenBank/DDBJ databases">
        <title>Comparative genomics analysis reveals potential genetic determinants of host preference in Cryptosporidium xiaoi.</title>
        <authorList>
            <person name="Xiao L."/>
            <person name="Li J."/>
        </authorList>
    </citation>
    <scope>NUCLEOTIDE SEQUENCE [LARGE SCALE GENOMIC DNA]</scope>
    <source>
        <strain evidence="2 3">52996</strain>
    </source>
</reference>
<keyword evidence="3" id="KW-1185">Reference proteome</keyword>
<dbReference type="AlphaFoldDB" id="A0AAV9XVZ8"/>
<sequence>MAIKIKLKLPGTDVGMSLELGHLNTNEPLEDAGLDERGCDDCNSESMAKEMEKINNKSENVAIDSQVNKKEENETDIVTKMFTSFMKCTASNVNLNQNFKNKKISGLKQRKKLNNSEYYEDYDEDEDPLARGILSKGCSSDFSVSQSLYPDDILVSYEPRSRKRQTNRMSNNDYSLKQNANEAISPPHNPDMLTNNGAIQAENMKEVRIIPINKTTDAKIMPNRKFKEIEKGKYDISCISVPLFCDSNRYIGSFSNLKRHGISDSCNLNQGRKTAESCKAVENSYTRLVSKKNSLRCGPVYTSEDENTLISVPSSIYPDNILLTIRNHKSRQKKNKKKREKHN</sequence>